<dbReference type="InterPro" id="IPR029058">
    <property type="entry name" value="AB_hydrolase_fold"/>
</dbReference>
<accession>A0A2G5BA18</accession>
<dbReference type="EMBL" id="KZ303504">
    <property type="protein sequence ID" value="PIA15822.1"/>
    <property type="molecule type" value="Genomic_DNA"/>
</dbReference>
<dbReference type="Gene3D" id="3.40.50.1820">
    <property type="entry name" value="alpha/beta hydrolase"/>
    <property type="match status" value="1"/>
</dbReference>
<keyword evidence="3" id="KW-1185">Reference proteome</keyword>
<dbReference type="GO" id="GO:0016787">
    <property type="term" value="F:hydrolase activity"/>
    <property type="evidence" value="ECO:0007669"/>
    <property type="project" value="UniProtKB-KW"/>
</dbReference>
<evidence type="ECO:0000259" key="1">
    <source>
        <dbReference type="Pfam" id="PF01738"/>
    </source>
</evidence>
<evidence type="ECO:0000313" key="2">
    <source>
        <dbReference type="EMBL" id="PIA15822.1"/>
    </source>
</evidence>
<feature type="domain" description="Dienelactone hydrolase" evidence="1">
    <location>
        <begin position="32"/>
        <end position="237"/>
    </location>
</feature>
<dbReference type="PANTHER" id="PTHR47668">
    <property type="entry name" value="DIENELACTONE HYDROLASE FAMILY PROTEIN (AFU_ORTHOLOGUE AFUA_6G01940)"/>
    <property type="match status" value="1"/>
</dbReference>
<dbReference type="STRING" id="763665.A0A2G5BA18"/>
<dbReference type="AlphaFoldDB" id="A0A2G5BA18"/>
<protein>
    <submittedName>
        <fullName evidence="2">Alpha/beta-hydrolase</fullName>
    </submittedName>
</protein>
<dbReference type="OrthoDB" id="17560at2759"/>
<dbReference type="PANTHER" id="PTHR47668:SF1">
    <property type="entry name" value="DIENELACTONE HYDROLASE DOMAIN-CONTAINING PROTEIN-RELATED"/>
    <property type="match status" value="1"/>
</dbReference>
<name>A0A2G5BA18_COERN</name>
<evidence type="ECO:0000313" key="3">
    <source>
        <dbReference type="Proteomes" id="UP000242474"/>
    </source>
</evidence>
<dbReference type="Proteomes" id="UP000242474">
    <property type="component" value="Unassembled WGS sequence"/>
</dbReference>
<keyword evidence="2" id="KW-0378">Hydrolase</keyword>
<gene>
    <name evidence="2" type="ORF">COEREDRAFT_81754</name>
</gene>
<dbReference type="InterPro" id="IPR002925">
    <property type="entry name" value="Dienelactn_hydro"/>
</dbReference>
<organism evidence="2 3">
    <name type="scientific">Coemansia reversa (strain ATCC 12441 / NRRL 1564)</name>
    <dbReference type="NCBI Taxonomy" id="763665"/>
    <lineage>
        <taxon>Eukaryota</taxon>
        <taxon>Fungi</taxon>
        <taxon>Fungi incertae sedis</taxon>
        <taxon>Zoopagomycota</taxon>
        <taxon>Kickxellomycotina</taxon>
        <taxon>Kickxellomycetes</taxon>
        <taxon>Kickxellales</taxon>
        <taxon>Kickxellaceae</taxon>
        <taxon>Coemansia</taxon>
    </lineage>
</organism>
<proteinExistence type="predicted"/>
<sequence>MSFPAACCDTPPVKATYLPRGAKTELAGVKCYTSGTKDAKRGLIVNYDVFGLHANVVQLCDILGEMGFFVVLPDLLRGRELVEADLGKRDVFNSFLHNAGSWGSNKESYCKLRDYLKDNGVSAVGVIGFCWGGKMVVTALSELEGFAGGAIVHPALIQPGDMAKINAPLLVLPSKDEPDFTEEFNSLKEKPFFSKCQMVRFDDMFHGFCGARGDWSNPEQARRANDAIKLLVKFFNDVISQQGK</sequence>
<dbReference type="Pfam" id="PF01738">
    <property type="entry name" value="DLH"/>
    <property type="match status" value="1"/>
</dbReference>
<dbReference type="SUPFAM" id="SSF53474">
    <property type="entry name" value="alpha/beta-Hydrolases"/>
    <property type="match status" value="1"/>
</dbReference>
<reference evidence="2 3" key="1">
    <citation type="journal article" date="2015" name="Genome Biol. Evol.">
        <title>Phylogenomic analyses indicate that early fungi evolved digesting cell walls of algal ancestors of land plants.</title>
        <authorList>
            <person name="Chang Y."/>
            <person name="Wang S."/>
            <person name="Sekimoto S."/>
            <person name="Aerts A.L."/>
            <person name="Choi C."/>
            <person name="Clum A."/>
            <person name="LaButti K.M."/>
            <person name="Lindquist E.A."/>
            <person name="Yee Ngan C."/>
            <person name="Ohm R.A."/>
            <person name="Salamov A.A."/>
            <person name="Grigoriev I.V."/>
            <person name="Spatafora J.W."/>
            <person name="Berbee M.L."/>
        </authorList>
    </citation>
    <scope>NUCLEOTIDE SEQUENCE [LARGE SCALE GENOMIC DNA]</scope>
    <source>
        <strain evidence="2 3">NRRL 1564</strain>
    </source>
</reference>